<keyword evidence="3" id="KW-1185">Reference proteome</keyword>
<evidence type="ECO:0000259" key="1">
    <source>
        <dbReference type="Pfam" id="PF01796"/>
    </source>
</evidence>
<dbReference type="InterPro" id="IPR002878">
    <property type="entry name" value="ChsH2_C"/>
</dbReference>
<proteinExistence type="predicted"/>
<dbReference type="InterPro" id="IPR052513">
    <property type="entry name" value="Thioester_dehydratase-like"/>
</dbReference>
<dbReference type="RefSeq" id="WP_206008433.1">
    <property type="nucleotide sequence ID" value="NZ_CP070619.1"/>
</dbReference>
<dbReference type="Pfam" id="PF01796">
    <property type="entry name" value="OB_ChsH2_C"/>
    <property type="match status" value="1"/>
</dbReference>
<name>A0A974ZW35_9NOCA</name>
<dbReference type="SUPFAM" id="SSF50249">
    <property type="entry name" value="Nucleic acid-binding proteins"/>
    <property type="match status" value="1"/>
</dbReference>
<evidence type="ECO:0000313" key="3">
    <source>
        <dbReference type="Proteomes" id="UP000662986"/>
    </source>
</evidence>
<dbReference type="InterPro" id="IPR012340">
    <property type="entry name" value="NA-bd_OB-fold"/>
</dbReference>
<feature type="domain" description="ChsH2 C-terminal OB-fold" evidence="1">
    <location>
        <begin position="50"/>
        <end position="108"/>
    </location>
</feature>
<dbReference type="EMBL" id="CP070619">
    <property type="protein sequence ID" value="QSE92067.1"/>
    <property type="molecule type" value="Genomic_DNA"/>
</dbReference>
<dbReference type="Proteomes" id="UP000662986">
    <property type="component" value="Chromosome"/>
</dbReference>
<evidence type="ECO:0000313" key="2">
    <source>
        <dbReference type="EMBL" id="QSE92067.1"/>
    </source>
</evidence>
<reference evidence="2 3" key="2">
    <citation type="journal article" date="2022" name="Arch. Microbiol.">
        <title>Rhodococcus pseudokoreensis sp. nov. isolated from the rhizosphere of young M26 apple rootstocks.</title>
        <authorList>
            <person name="Kampfer P."/>
            <person name="Glaeser S.P."/>
            <person name="Blom J."/>
            <person name="Wolf J."/>
            <person name="Benning S."/>
            <person name="Schloter M."/>
            <person name="Neumann-Schaal M."/>
        </authorList>
    </citation>
    <scope>NUCLEOTIDE SEQUENCE [LARGE SCALE GENOMIC DNA]</scope>
    <source>
        <strain evidence="2 3">R79</strain>
    </source>
</reference>
<sequence>MPGQIPVVDYLVLGDPPHLQARMCAHCDALFFDRRNACAHCGQRDFTMKALSSTGQLRGYTQVHRAAASIPVPYISAIVELDGGGVVKANLLDAELDDITPGLAVTMTTFVAGVDDDGTEAIAFGFTPAKEHK</sequence>
<dbReference type="PANTHER" id="PTHR34075">
    <property type="entry name" value="BLR3430 PROTEIN"/>
    <property type="match status" value="1"/>
</dbReference>
<protein>
    <submittedName>
        <fullName evidence="2">OB-fold domain-containing protein</fullName>
    </submittedName>
</protein>
<accession>A0A974ZW35</accession>
<dbReference type="PANTHER" id="PTHR34075:SF5">
    <property type="entry name" value="BLR3430 PROTEIN"/>
    <property type="match status" value="1"/>
</dbReference>
<reference evidence="2 3" key="1">
    <citation type="journal article" date="2021" name="Microbiol. Resour. Announc.">
        <title>Complete Genome Sequences of Two Rhodococcus sp. Strains with Large and Linear Chromosomes, Isolated from Apple Rhizosphere.</title>
        <authorList>
            <person name="Benning S."/>
            <person name="Brugnone N."/>
            <person name="Siani R."/>
            <person name="Kublik S."/>
            <person name="Schloter M."/>
            <person name="Rad V."/>
        </authorList>
    </citation>
    <scope>NUCLEOTIDE SEQUENCE [LARGE SCALE GENOMIC DNA]</scope>
    <source>
        <strain evidence="2 3">R79</strain>
    </source>
</reference>
<gene>
    <name evidence="2" type="ORF">JWS13_27225</name>
</gene>
<organism evidence="2 3">
    <name type="scientific">Rhodococcus pseudokoreensis</name>
    <dbReference type="NCBI Taxonomy" id="2811421"/>
    <lineage>
        <taxon>Bacteria</taxon>
        <taxon>Bacillati</taxon>
        <taxon>Actinomycetota</taxon>
        <taxon>Actinomycetes</taxon>
        <taxon>Mycobacteriales</taxon>
        <taxon>Nocardiaceae</taxon>
        <taxon>Rhodococcus</taxon>
    </lineage>
</organism>